<sequence>MSSLILVILIPGAFRCRHAIGRLRDPVSEVAGSVARVKDVLSAAEARRVGLAAQGLSRARPAAPSLRHVRRELARMHVLQIDSVNVFSRSHYMPLFSRLGPYDRDLLDRLVLTPARRGRAPEHVEYLAHEATFVPVADWPLWRFRMDAMRSRYAGPGSWFAANADTVNWVRAELAERGPLRPAEIERDVEASRGPWWGWDDVKRALEMLWRFGEVAIAGRNGFERRYGLAEHLIPHEHLERVVAPDDAVRELVRRAALAYGVATASDIADYHRLRDRRGVLAAVSDLEDAGELVPVAVRGWERAGRALPAWRHRDAVLPRRIDRATLLTPFDPVVWFRERAERMFGFDYRIEIYTPAERRRFGYYSLPLLVGDRIAGRFDLKADRAAGALRVQSAWWEAHVDPAAVAERAAEALREAAAWQGLDAISVSHWGDAADDVAHVLDAPRHAHPGALRATAD</sequence>
<dbReference type="PANTHER" id="PTHR30528:SF0">
    <property type="entry name" value="CYTOPLASMIC PROTEIN"/>
    <property type="match status" value="1"/>
</dbReference>
<accession>A0A9W6H4P3</accession>
<keyword evidence="2" id="KW-1185">Reference proteome</keyword>
<dbReference type="Proteomes" id="UP001142462">
    <property type="component" value="Unassembled WGS sequence"/>
</dbReference>
<evidence type="ECO:0000313" key="2">
    <source>
        <dbReference type="Proteomes" id="UP001142462"/>
    </source>
</evidence>
<gene>
    <name evidence="1" type="ORF">GCM10017576_22140</name>
</gene>
<evidence type="ECO:0000313" key="1">
    <source>
        <dbReference type="EMBL" id="GLJ62084.1"/>
    </source>
</evidence>
<dbReference type="AlphaFoldDB" id="A0A9W6H4P3"/>
<organism evidence="1 2">
    <name type="scientific">Microbacterium barkeri</name>
    <dbReference type="NCBI Taxonomy" id="33917"/>
    <lineage>
        <taxon>Bacteria</taxon>
        <taxon>Bacillati</taxon>
        <taxon>Actinomycetota</taxon>
        <taxon>Actinomycetes</taxon>
        <taxon>Micrococcales</taxon>
        <taxon>Microbacteriaceae</taxon>
        <taxon>Microbacterium</taxon>
    </lineage>
</organism>
<reference evidence="1" key="1">
    <citation type="journal article" date="2014" name="Int. J. Syst. Evol. Microbiol.">
        <title>Complete genome sequence of Corynebacterium casei LMG S-19264T (=DSM 44701T), isolated from a smear-ripened cheese.</title>
        <authorList>
            <consortium name="US DOE Joint Genome Institute (JGI-PGF)"/>
            <person name="Walter F."/>
            <person name="Albersmeier A."/>
            <person name="Kalinowski J."/>
            <person name="Ruckert C."/>
        </authorList>
    </citation>
    <scope>NUCLEOTIDE SEQUENCE</scope>
    <source>
        <strain evidence="1">VKM Ac-1020</strain>
    </source>
</reference>
<comment type="caution">
    <text evidence="1">The sequence shown here is derived from an EMBL/GenBank/DDBJ whole genome shotgun (WGS) entry which is preliminary data.</text>
</comment>
<dbReference type="Pfam" id="PF06224">
    <property type="entry name" value="AlkZ-like"/>
    <property type="match status" value="1"/>
</dbReference>
<proteinExistence type="predicted"/>
<reference evidence="1" key="2">
    <citation type="submission" date="2023-01" db="EMBL/GenBank/DDBJ databases">
        <authorList>
            <person name="Sun Q."/>
            <person name="Evtushenko L."/>
        </authorList>
    </citation>
    <scope>NUCLEOTIDE SEQUENCE</scope>
    <source>
        <strain evidence="1">VKM Ac-1020</strain>
    </source>
</reference>
<name>A0A9W6H4P3_9MICO</name>
<evidence type="ECO:0008006" key="3">
    <source>
        <dbReference type="Google" id="ProtNLM"/>
    </source>
</evidence>
<dbReference type="PANTHER" id="PTHR30528">
    <property type="entry name" value="CYTOPLASMIC PROTEIN"/>
    <property type="match status" value="1"/>
</dbReference>
<dbReference type="InterPro" id="IPR009351">
    <property type="entry name" value="AlkZ-like"/>
</dbReference>
<dbReference type="EMBL" id="BSEJ01000010">
    <property type="protein sequence ID" value="GLJ62084.1"/>
    <property type="molecule type" value="Genomic_DNA"/>
</dbReference>
<protein>
    <recommendedName>
        <fullName evidence="3">Winged helix-turn-helix domain-containing protein</fullName>
    </recommendedName>
</protein>